<dbReference type="AlphaFoldDB" id="A0AAD4R8V7"/>
<evidence type="ECO:0000313" key="4">
    <source>
        <dbReference type="Proteomes" id="UP001201812"/>
    </source>
</evidence>
<keyword evidence="4" id="KW-1185">Reference proteome</keyword>
<organism evidence="3 4">
    <name type="scientific">Ditylenchus destructor</name>
    <dbReference type="NCBI Taxonomy" id="166010"/>
    <lineage>
        <taxon>Eukaryota</taxon>
        <taxon>Metazoa</taxon>
        <taxon>Ecdysozoa</taxon>
        <taxon>Nematoda</taxon>
        <taxon>Chromadorea</taxon>
        <taxon>Rhabditida</taxon>
        <taxon>Tylenchina</taxon>
        <taxon>Tylenchomorpha</taxon>
        <taxon>Sphaerularioidea</taxon>
        <taxon>Anguinidae</taxon>
        <taxon>Anguininae</taxon>
        <taxon>Ditylenchus</taxon>
    </lineage>
</organism>
<evidence type="ECO:0000313" key="3">
    <source>
        <dbReference type="EMBL" id="KAI1717980.1"/>
    </source>
</evidence>
<sequence>MKGTTFMDRHTTADSIYFIIRRGSISNLFSFHSIMTAFRSAPARFILTLLFVALTSNVLCDKEPKDEVTTQAPVVPDAASDKEDDSGARGGGFGAGSIFLGVFFGMALMFGLTQLYTYWVRRQQSSDAPSTYRSY</sequence>
<keyword evidence="2" id="KW-1133">Transmembrane helix</keyword>
<name>A0AAD4R8V7_9BILA</name>
<protein>
    <submittedName>
        <fullName evidence="3">Uncharacterized protein</fullName>
    </submittedName>
</protein>
<comment type="caution">
    <text evidence="3">The sequence shown here is derived from an EMBL/GenBank/DDBJ whole genome shotgun (WGS) entry which is preliminary data.</text>
</comment>
<keyword evidence="2" id="KW-0812">Transmembrane</keyword>
<gene>
    <name evidence="3" type="ORF">DdX_06389</name>
</gene>
<keyword evidence="2" id="KW-0472">Membrane</keyword>
<dbReference type="Proteomes" id="UP001201812">
    <property type="component" value="Unassembled WGS sequence"/>
</dbReference>
<feature type="transmembrane region" description="Helical" evidence="2">
    <location>
        <begin position="98"/>
        <end position="119"/>
    </location>
</feature>
<feature type="region of interest" description="Disordered" evidence="1">
    <location>
        <begin position="65"/>
        <end position="88"/>
    </location>
</feature>
<reference evidence="3" key="1">
    <citation type="submission" date="2022-01" db="EMBL/GenBank/DDBJ databases">
        <title>Genome Sequence Resource for Two Populations of Ditylenchus destructor, the Migratory Endoparasitic Phytonematode.</title>
        <authorList>
            <person name="Zhang H."/>
            <person name="Lin R."/>
            <person name="Xie B."/>
        </authorList>
    </citation>
    <scope>NUCLEOTIDE SEQUENCE</scope>
    <source>
        <strain evidence="3">BazhouSP</strain>
    </source>
</reference>
<dbReference type="EMBL" id="JAKKPZ010000008">
    <property type="protein sequence ID" value="KAI1717980.1"/>
    <property type="molecule type" value="Genomic_DNA"/>
</dbReference>
<evidence type="ECO:0000256" key="1">
    <source>
        <dbReference type="SAM" id="MobiDB-lite"/>
    </source>
</evidence>
<evidence type="ECO:0000256" key="2">
    <source>
        <dbReference type="SAM" id="Phobius"/>
    </source>
</evidence>
<accession>A0AAD4R8V7</accession>
<proteinExistence type="predicted"/>